<keyword evidence="14" id="KW-1185">Reference proteome</keyword>
<evidence type="ECO:0000256" key="8">
    <source>
        <dbReference type="ARBA" id="ARBA00023012"/>
    </source>
</evidence>
<dbReference type="GO" id="GO:0005524">
    <property type="term" value="F:ATP binding"/>
    <property type="evidence" value="ECO:0007669"/>
    <property type="project" value="UniProtKB-KW"/>
</dbReference>
<feature type="coiled-coil region" evidence="9">
    <location>
        <begin position="217"/>
        <end position="244"/>
    </location>
</feature>
<keyword evidence="6 13" id="KW-0418">Kinase</keyword>
<dbReference type="EC" id="2.7.13.3" evidence="2"/>
<dbReference type="GO" id="GO:0000155">
    <property type="term" value="F:phosphorelay sensor kinase activity"/>
    <property type="evidence" value="ECO:0007669"/>
    <property type="project" value="InterPro"/>
</dbReference>
<evidence type="ECO:0000256" key="10">
    <source>
        <dbReference type="SAM" id="MobiDB-lite"/>
    </source>
</evidence>
<protein>
    <recommendedName>
        <fullName evidence="2">histidine kinase</fullName>
        <ecNumber evidence="2">2.7.13.3</ecNumber>
    </recommendedName>
</protein>
<sequence>MGRRLAAHWQLILVVLLLAGSLVVLLLNSVAAFLLPQKELEARDNLRTAAIELAAAARPFLDEIPDDATVDRTLPAPLHRNLAAETERALAKFPGLEGGFYVNGRVDQFVGFAHPDGQTPPPGRRDPPPKETPSIRQQARESLTHAVSDPPLIEVRDIGPSRVGVATAAVGDVRPARIAAWVMVRLTGPDQQRRELVRYRISTILALVGILLALGLTANLARSLQRERTRREKLTDELRKAEHLAALGRLLAGVAHEVRNPLAAIRSTVQLWQRFPDQTRTPASLDAVVTAVDRINDLVGQLLQFARAGHEERLSVDLNAIVTETLELSRAQAERQGVRIEADLASDLEPVAGSAQALRQVALNLVNNALQVMPVGGRLVCRTRSFAEGVELTVADSGPGVPADIRDRLFEPFFTTRPDGTGLGLAVCREIVTRHGGRIELVTDVLVGATFRVILPGTTAMDSGGKS</sequence>
<dbReference type="SMART" id="SM00388">
    <property type="entry name" value="HisKA"/>
    <property type="match status" value="1"/>
</dbReference>
<accession>A0A225D1Z5</accession>
<evidence type="ECO:0000313" key="14">
    <source>
        <dbReference type="Proteomes" id="UP000214646"/>
    </source>
</evidence>
<keyword evidence="4" id="KW-0808">Transferase</keyword>
<evidence type="ECO:0000256" key="1">
    <source>
        <dbReference type="ARBA" id="ARBA00000085"/>
    </source>
</evidence>
<dbReference type="InterPro" id="IPR004358">
    <property type="entry name" value="Sig_transdc_His_kin-like_C"/>
</dbReference>
<keyword evidence="7" id="KW-0067">ATP-binding</keyword>
<dbReference type="SUPFAM" id="SSF47384">
    <property type="entry name" value="Homodimeric domain of signal transducing histidine kinase"/>
    <property type="match status" value="1"/>
</dbReference>
<dbReference type="InterPro" id="IPR005467">
    <property type="entry name" value="His_kinase_dom"/>
</dbReference>
<dbReference type="Gene3D" id="3.30.565.10">
    <property type="entry name" value="Histidine kinase-like ATPase, C-terminal domain"/>
    <property type="match status" value="1"/>
</dbReference>
<dbReference type="Pfam" id="PF00512">
    <property type="entry name" value="HisKA"/>
    <property type="match status" value="1"/>
</dbReference>
<dbReference type="InterPro" id="IPR036097">
    <property type="entry name" value="HisK_dim/P_sf"/>
</dbReference>
<evidence type="ECO:0000313" key="13">
    <source>
        <dbReference type="EMBL" id="OWK35601.1"/>
    </source>
</evidence>
<comment type="caution">
    <text evidence="13">The sequence shown here is derived from an EMBL/GenBank/DDBJ whole genome shotgun (WGS) entry which is preliminary data.</text>
</comment>
<evidence type="ECO:0000256" key="7">
    <source>
        <dbReference type="ARBA" id="ARBA00022840"/>
    </source>
</evidence>
<dbReference type="CDD" id="cd00082">
    <property type="entry name" value="HisKA"/>
    <property type="match status" value="1"/>
</dbReference>
<dbReference type="PROSITE" id="PS50109">
    <property type="entry name" value="HIS_KIN"/>
    <property type="match status" value="1"/>
</dbReference>
<evidence type="ECO:0000256" key="5">
    <source>
        <dbReference type="ARBA" id="ARBA00022741"/>
    </source>
</evidence>
<keyword evidence="11" id="KW-0812">Transmembrane</keyword>
<keyword evidence="11" id="KW-1133">Transmembrane helix</keyword>
<evidence type="ECO:0000256" key="4">
    <source>
        <dbReference type="ARBA" id="ARBA00022679"/>
    </source>
</evidence>
<gene>
    <name evidence="13" type="ORF">FRUB_08164</name>
</gene>
<feature type="region of interest" description="Disordered" evidence="10">
    <location>
        <begin position="112"/>
        <end position="143"/>
    </location>
</feature>
<dbReference type="AlphaFoldDB" id="A0A225D1Z5"/>
<dbReference type="SUPFAM" id="SSF55874">
    <property type="entry name" value="ATPase domain of HSP90 chaperone/DNA topoisomerase II/histidine kinase"/>
    <property type="match status" value="1"/>
</dbReference>
<dbReference type="CDD" id="cd00075">
    <property type="entry name" value="HATPase"/>
    <property type="match status" value="1"/>
</dbReference>
<dbReference type="PRINTS" id="PR00344">
    <property type="entry name" value="BCTRLSENSOR"/>
</dbReference>
<keyword evidence="5" id="KW-0547">Nucleotide-binding</keyword>
<name>A0A225D1Z5_9BACT</name>
<organism evidence="13 14">
    <name type="scientific">Fimbriiglobus ruber</name>
    <dbReference type="NCBI Taxonomy" id="1908690"/>
    <lineage>
        <taxon>Bacteria</taxon>
        <taxon>Pseudomonadati</taxon>
        <taxon>Planctomycetota</taxon>
        <taxon>Planctomycetia</taxon>
        <taxon>Gemmatales</taxon>
        <taxon>Gemmataceae</taxon>
        <taxon>Fimbriiglobus</taxon>
    </lineage>
</organism>
<dbReference type="EMBL" id="NIDE01000017">
    <property type="protein sequence ID" value="OWK35601.1"/>
    <property type="molecule type" value="Genomic_DNA"/>
</dbReference>
<evidence type="ECO:0000256" key="9">
    <source>
        <dbReference type="SAM" id="Coils"/>
    </source>
</evidence>
<keyword evidence="11" id="KW-0472">Membrane</keyword>
<dbReference type="OrthoDB" id="260447at2"/>
<dbReference type="PANTHER" id="PTHR43065">
    <property type="entry name" value="SENSOR HISTIDINE KINASE"/>
    <property type="match status" value="1"/>
</dbReference>
<reference evidence="14" key="1">
    <citation type="submission" date="2017-06" db="EMBL/GenBank/DDBJ databases">
        <title>Genome analysis of Fimbriiglobus ruber SP5, the first member of the order Planctomycetales with confirmed chitinolytic capability.</title>
        <authorList>
            <person name="Ravin N.V."/>
            <person name="Rakitin A.L."/>
            <person name="Ivanova A.A."/>
            <person name="Beletsky A.V."/>
            <person name="Kulichevskaya I.S."/>
            <person name="Mardanov A.V."/>
            <person name="Dedysh S.N."/>
        </authorList>
    </citation>
    <scope>NUCLEOTIDE SEQUENCE [LARGE SCALE GENOMIC DNA]</scope>
    <source>
        <strain evidence="14">SP5</strain>
    </source>
</reference>
<evidence type="ECO:0000256" key="2">
    <source>
        <dbReference type="ARBA" id="ARBA00012438"/>
    </source>
</evidence>
<dbReference type="SMART" id="SM00387">
    <property type="entry name" value="HATPase_c"/>
    <property type="match status" value="1"/>
</dbReference>
<dbReference type="Proteomes" id="UP000214646">
    <property type="component" value="Unassembled WGS sequence"/>
</dbReference>
<dbReference type="InterPro" id="IPR003594">
    <property type="entry name" value="HATPase_dom"/>
</dbReference>
<dbReference type="Pfam" id="PF02518">
    <property type="entry name" value="HATPase_c"/>
    <property type="match status" value="1"/>
</dbReference>
<keyword evidence="3" id="KW-0597">Phosphoprotein</keyword>
<comment type="catalytic activity">
    <reaction evidence="1">
        <text>ATP + protein L-histidine = ADP + protein N-phospho-L-histidine.</text>
        <dbReference type="EC" id="2.7.13.3"/>
    </reaction>
</comment>
<dbReference type="Gene3D" id="1.10.287.130">
    <property type="match status" value="1"/>
</dbReference>
<keyword evidence="9" id="KW-0175">Coiled coil</keyword>
<dbReference type="PANTHER" id="PTHR43065:SF10">
    <property type="entry name" value="PEROXIDE STRESS-ACTIVATED HISTIDINE KINASE MAK3"/>
    <property type="match status" value="1"/>
</dbReference>
<feature type="domain" description="Histidine kinase" evidence="12">
    <location>
        <begin position="253"/>
        <end position="459"/>
    </location>
</feature>
<dbReference type="InterPro" id="IPR003661">
    <property type="entry name" value="HisK_dim/P_dom"/>
</dbReference>
<dbReference type="RefSeq" id="WP_088258775.1">
    <property type="nucleotide sequence ID" value="NZ_NIDE01000017.1"/>
</dbReference>
<evidence type="ECO:0000256" key="3">
    <source>
        <dbReference type="ARBA" id="ARBA00022553"/>
    </source>
</evidence>
<evidence type="ECO:0000256" key="6">
    <source>
        <dbReference type="ARBA" id="ARBA00022777"/>
    </source>
</evidence>
<evidence type="ECO:0000256" key="11">
    <source>
        <dbReference type="SAM" id="Phobius"/>
    </source>
</evidence>
<dbReference type="InterPro" id="IPR036890">
    <property type="entry name" value="HATPase_C_sf"/>
</dbReference>
<feature type="transmembrane region" description="Helical" evidence="11">
    <location>
        <begin position="199"/>
        <end position="221"/>
    </location>
</feature>
<evidence type="ECO:0000259" key="12">
    <source>
        <dbReference type="PROSITE" id="PS50109"/>
    </source>
</evidence>
<proteinExistence type="predicted"/>
<keyword evidence="8" id="KW-0902">Two-component regulatory system</keyword>